<evidence type="ECO:0000256" key="13">
    <source>
        <dbReference type="ARBA" id="ARBA00023154"/>
    </source>
</evidence>
<feature type="domain" description="ACT" evidence="19">
    <location>
        <begin position="344"/>
        <end position="417"/>
    </location>
</feature>
<feature type="binding site" evidence="16">
    <location>
        <begin position="7"/>
        <end position="10"/>
    </location>
    <ligand>
        <name>ATP</name>
        <dbReference type="ChEBI" id="CHEBI:30616"/>
    </ligand>
</feature>
<dbReference type="InterPro" id="IPR054352">
    <property type="entry name" value="ACT_Aspartokinase"/>
</dbReference>
<evidence type="ECO:0000256" key="5">
    <source>
        <dbReference type="ARBA" id="ARBA00010122"/>
    </source>
</evidence>
<dbReference type="CDD" id="cd04923">
    <property type="entry name" value="ACT_AK-LysC-DapG-like_2"/>
    <property type="match status" value="1"/>
</dbReference>
<evidence type="ECO:0000256" key="7">
    <source>
        <dbReference type="ARBA" id="ARBA00022679"/>
    </source>
</evidence>
<dbReference type="PROSITE" id="PS51671">
    <property type="entry name" value="ACT"/>
    <property type="match status" value="2"/>
</dbReference>
<dbReference type="EMBL" id="BMAQ01000001">
    <property type="protein sequence ID" value="GFR36767.1"/>
    <property type="molecule type" value="Genomic_DNA"/>
</dbReference>
<dbReference type="CDD" id="cd04913">
    <property type="entry name" value="ACT_AKii-LysC-BS-like_1"/>
    <property type="match status" value="1"/>
</dbReference>
<proteinExistence type="inferred from homology"/>
<dbReference type="Gene3D" id="3.30.2130.10">
    <property type="entry name" value="VC0802-like"/>
    <property type="match status" value="1"/>
</dbReference>
<sequence length="417" mass="44639">MSLVVMKFGGSSVGDTERMKRVAKRIVAKKEEGHKVVVVVSAMGDTTDDLIDLAKSITDRPAAREMDMLLTTGEQVSVALLAMAIQELGTPAISYTGWQAGMITDEAHGRAKINDIKPKRIMESLEQGKIVIVAGFQGISDDGEITTLGRGGSDTTAVAIAAAIQADLCEIYTDVDGVYSTDPRIVKHARKLDAISYDEMLELANLGAAILHPRAVEYAKQYNVKLVVRSSFTNAEGTLVKEEAAMEQGIVVRGIAYDKNVARISIQGVKDEPGILAAVFTALAEAGIDVDIIVQSGISNGTADFSFTVHLEDAERAKSVIEGIRDRVEFEKVTSETDLVKVSIVGAGMVSNPGVAAKMFDVISKQGVNIKMVSTSEIKISCVIDVTHLTEVILALHSAFDLDTNQTAFVGGPKERR</sequence>
<evidence type="ECO:0000256" key="17">
    <source>
        <dbReference type="RuleBase" id="RU003448"/>
    </source>
</evidence>
<keyword evidence="21" id="KW-1185">Reference proteome</keyword>
<dbReference type="NCBIfam" id="NF005155">
    <property type="entry name" value="PRK06635.1-4"/>
    <property type="match status" value="1"/>
</dbReference>
<keyword evidence="13" id="KW-0457">Lysine biosynthesis</keyword>
<dbReference type="PANTHER" id="PTHR21499">
    <property type="entry name" value="ASPARTATE KINASE"/>
    <property type="match status" value="1"/>
</dbReference>
<dbReference type="GO" id="GO:0009089">
    <property type="term" value="P:lysine biosynthetic process via diaminopimelate"/>
    <property type="evidence" value="ECO:0007669"/>
    <property type="project" value="InterPro"/>
</dbReference>
<dbReference type="InterPro" id="IPR005260">
    <property type="entry name" value="Asp_kin_monofn"/>
</dbReference>
<dbReference type="Gene3D" id="3.40.1160.10">
    <property type="entry name" value="Acetylglutamate kinase-like"/>
    <property type="match status" value="1"/>
</dbReference>
<feature type="binding site" evidence="16">
    <location>
        <position position="184"/>
    </location>
    <ligand>
        <name>ATP</name>
        <dbReference type="ChEBI" id="CHEBI:30616"/>
    </ligand>
</feature>
<keyword evidence="8" id="KW-0677">Repeat</keyword>
<evidence type="ECO:0000256" key="16">
    <source>
        <dbReference type="PIRSR" id="PIRSR000726-1"/>
    </source>
</evidence>
<feature type="binding site" evidence="16">
    <location>
        <begin position="173"/>
        <end position="174"/>
    </location>
    <ligand>
        <name>ATP</name>
        <dbReference type="ChEBI" id="CHEBI:30616"/>
    </ligand>
</feature>
<dbReference type="Proteomes" id="UP000654993">
    <property type="component" value="Unassembled WGS sequence"/>
</dbReference>
<comment type="function">
    <text evidence="1">Catalyzes the phosphorylation of the beta-carboxyl group of aspartic acid with ATP to yield 4-phospho-L-aspartate, which is involved in the branched biosynthetic pathway leading to the biosynthesis of amino acids threonine, isoleucine and methionine.</text>
</comment>
<keyword evidence="12" id="KW-0220">Diaminopimelate biosynthesis</keyword>
<dbReference type="InterPro" id="IPR045865">
    <property type="entry name" value="ACT-like_dom_sf"/>
</dbReference>
<dbReference type="NCBIfam" id="NF005156">
    <property type="entry name" value="PRK06635.1-5"/>
    <property type="match status" value="1"/>
</dbReference>
<feature type="binding site" evidence="16">
    <location>
        <position position="74"/>
    </location>
    <ligand>
        <name>substrate</name>
    </ligand>
</feature>
<dbReference type="GO" id="GO:0005829">
    <property type="term" value="C:cytosol"/>
    <property type="evidence" value="ECO:0007669"/>
    <property type="project" value="TreeGrafter"/>
</dbReference>
<dbReference type="Pfam" id="PF22468">
    <property type="entry name" value="ACT_9"/>
    <property type="match status" value="1"/>
</dbReference>
<comment type="pathway">
    <text evidence="2 18">Amino-acid biosynthesis; L-lysine biosynthesis via DAP pathway; (S)-tetrahydrodipicolinate from L-aspartate: step 1/4.</text>
</comment>
<dbReference type="InterPro" id="IPR002912">
    <property type="entry name" value="ACT_dom"/>
</dbReference>
<dbReference type="GO" id="GO:0009090">
    <property type="term" value="P:homoserine biosynthetic process"/>
    <property type="evidence" value="ECO:0007669"/>
    <property type="project" value="TreeGrafter"/>
</dbReference>
<reference evidence="20" key="2">
    <citation type="journal article" date="2021" name="Data Brief">
        <title>Draft genome sequence data of the facultative, thermophilic, xylanolytic bacterium Paenibacillus sp. strain DA-C8.</title>
        <authorList>
            <person name="Chhe C."/>
            <person name="Uke A."/>
            <person name="Baramee S."/>
            <person name="Ungkulpasvich U."/>
            <person name="Tachaapaikoon C."/>
            <person name="Pason P."/>
            <person name="Waeonukul R."/>
            <person name="Ratanakhanokchai K."/>
            <person name="Kosugi A."/>
        </authorList>
    </citation>
    <scope>NUCLEOTIDE SEQUENCE</scope>
    <source>
        <strain evidence="20">DA-C8</strain>
    </source>
</reference>
<dbReference type="FunFam" id="3.30.2130.10:FF:000001">
    <property type="entry name" value="Bifunctional aspartokinase/homoserine dehydrogenase"/>
    <property type="match status" value="1"/>
</dbReference>
<comment type="catalytic activity">
    <reaction evidence="14 17">
        <text>L-aspartate + ATP = 4-phospho-L-aspartate + ADP</text>
        <dbReference type="Rhea" id="RHEA:23776"/>
        <dbReference type="ChEBI" id="CHEBI:29991"/>
        <dbReference type="ChEBI" id="CHEBI:30616"/>
        <dbReference type="ChEBI" id="CHEBI:57535"/>
        <dbReference type="ChEBI" id="CHEBI:456216"/>
        <dbReference type="EC" id="2.7.2.4"/>
    </reaction>
</comment>
<gene>
    <name evidence="20" type="primary">lysC</name>
    <name evidence="20" type="ORF">PRECH8_00630</name>
</gene>
<dbReference type="NCBIfam" id="TIGR00657">
    <property type="entry name" value="asp_kinases"/>
    <property type="match status" value="1"/>
</dbReference>
<dbReference type="Pfam" id="PF00696">
    <property type="entry name" value="AA_kinase"/>
    <property type="match status" value="1"/>
</dbReference>
<dbReference type="PANTHER" id="PTHR21499:SF68">
    <property type="entry name" value="ASPARTOKINASE 2"/>
    <property type="match status" value="1"/>
</dbReference>
<dbReference type="GO" id="GO:0019877">
    <property type="term" value="P:diaminopimelate biosynthetic process"/>
    <property type="evidence" value="ECO:0007669"/>
    <property type="project" value="UniProtKB-KW"/>
</dbReference>
<dbReference type="NCBIfam" id="NF005154">
    <property type="entry name" value="PRK06635.1-2"/>
    <property type="match status" value="1"/>
</dbReference>
<feature type="binding site" evidence="16">
    <location>
        <position position="47"/>
    </location>
    <ligand>
        <name>substrate</name>
    </ligand>
</feature>
<keyword evidence="6 18" id="KW-0028">Amino-acid biosynthesis</keyword>
<dbReference type="GO" id="GO:0005524">
    <property type="term" value="F:ATP binding"/>
    <property type="evidence" value="ECO:0007669"/>
    <property type="project" value="UniProtKB-KW"/>
</dbReference>
<dbReference type="InterPro" id="IPR001048">
    <property type="entry name" value="Asp/Glu/Uridylate_kinase"/>
</dbReference>
<dbReference type="FunFam" id="3.40.1160.10:FF:000002">
    <property type="entry name" value="Aspartokinase"/>
    <property type="match status" value="1"/>
</dbReference>
<name>A0A916Q9P2_9BACL</name>
<feature type="domain" description="ACT" evidence="19">
    <location>
        <begin position="264"/>
        <end position="338"/>
    </location>
</feature>
<keyword evidence="7 17" id="KW-0808">Transferase</keyword>
<dbReference type="InterPro" id="IPR036393">
    <property type="entry name" value="AceGlu_kinase-like_sf"/>
</dbReference>
<organism evidence="20 21">
    <name type="scientific">Insulibacter thermoxylanivorax</name>
    <dbReference type="NCBI Taxonomy" id="2749268"/>
    <lineage>
        <taxon>Bacteria</taxon>
        <taxon>Bacillati</taxon>
        <taxon>Bacillota</taxon>
        <taxon>Bacilli</taxon>
        <taxon>Bacillales</taxon>
        <taxon>Paenibacillaceae</taxon>
        <taxon>Insulibacter</taxon>
    </lineage>
</organism>
<dbReference type="InterPro" id="IPR041740">
    <property type="entry name" value="AKii-LysC-BS"/>
</dbReference>
<evidence type="ECO:0000256" key="11">
    <source>
        <dbReference type="ARBA" id="ARBA00022840"/>
    </source>
</evidence>
<dbReference type="InterPro" id="IPR001341">
    <property type="entry name" value="Asp_kinase"/>
</dbReference>
<dbReference type="SUPFAM" id="SSF55021">
    <property type="entry name" value="ACT-like"/>
    <property type="match status" value="2"/>
</dbReference>
<evidence type="ECO:0000256" key="1">
    <source>
        <dbReference type="ARBA" id="ARBA00003121"/>
    </source>
</evidence>
<protein>
    <recommendedName>
        <fullName evidence="17">Aspartokinase</fullName>
        <ecNumber evidence="17">2.7.2.4</ecNumber>
    </recommendedName>
</protein>
<evidence type="ECO:0000256" key="15">
    <source>
        <dbReference type="ARBA" id="ARBA00063835"/>
    </source>
</evidence>
<dbReference type="EC" id="2.7.2.4" evidence="17"/>
<feature type="binding site" evidence="16">
    <location>
        <position position="179"/>
    </location>
    <ligand>
        <name>ATP</name>
        <dbReference type="ChEBI" id="CHEBI:30616"/>
    </ligand>
</feature>
<comment type="pathway">
    <text evidence="3 18">Amino-acid biosynthesis; L-methionine biosynthesis via de novo pathway; L-homoserine from L-aspartate: step 1/3.</text>
</comment>
<evidence type="ECO:0000256" key="2">
    <source>
        <dbReference type="ARBA" id="ARBA00004766"/>
    </source>
</evidence>
<evidence type="ECO:0000256" key="3">
    <source>
        <dbReference type="ARBA" id="ARBA00004986"/>
    </source>
</evidence>
<dbReference type="InterPro" id="IPR018042">
    <property type="entry name" value="Aspartate_kinase_CS"/>
</dbReference>
<evidence type="ECO:0000256" key="6">
    <source>
        <dbReference type="ARBA" id="ARBA00022605"/>
    </source>
</evidence>
<keyword evidence="9 16" id="KW-0547">Nucleotide-binding</keyword>
<evidence type="ECO:0000313" key="21">
    <source>
        <dbReference type="Proteomes" id="UP000654993"/>
    </source>
</evidence>
<dbReference type="AlphaFoldDB" id="A0A916Q9P2"/>
<evidence type="ECO:0000313" key="20">
    <source>
        <dbReference type="EMBL" id="GFR36767.1"/>
    </source>
</evidence>
<dbReference type="RefSeq" id="WP_200965059.1">
    <property type="nucleotide sequence ID" value="NZ_BMAQ01000001.1"/>
</dbReference>
<keyword evidence="10 17" id="KW-0418">Kinase</keyword>
<evidence type="ECO:0000256" key="9">
    <source>
        <dbReference type="ARBA" id="ARBA00022741"/>
    </source>
</evidence>
<evidence type="ECO:0000256" key="18">
    <source>
        <dbReference type="RuleBase" id="RU004249"/>
    </source>
</evidence>
<accession>A0A916Q9P2</accession>
<evidence type="ECO:0000256" key="10">
    <source>
        <dbReference type="ARBA" id="ARBA00022777"/>
    </source>
</evidence>
<evidence type="ECO:0000256" key="8">
    <source>
        <dbReference type="ARBA" id="ARBA00022737"/>
    </source>
</evidence>
<comment type="pathway">
    <text evidence="4 18">Amino-acid biosynthesis; L-threonine biosynthesis; L-threonine from L-aspartate: step 1/5.</text>
</comment>
<dbReference type="NCBIfam" id="TIGR00656">
    <property type="entry name" value="asp_kin_monofn"/>
    <property type="match status" value="1"/>
</dbReference>
<evidence type="ECO:0000256" key="12">
    <source>
        <dbReference type="ARBA" id="ARBA00022915"/>
    </source>
</evidence>
<evidence type="ECO:0000259" key="19">
    <source>
        <dbReference type="PROSITE" id="PS51671"/>
    </source>
</evidence>
<dbReference type="PROSITE" id="PS00324">
    <property type="entry name" value="ASPARTOKINASE"/>
    <property type="match status" value="1"/>
</dbReference>
<evidence type="ECO:0000256" key="14">
    <source>
        <dbReference type="ARBA" id="ARBA00047872"/>
    </source>
</evidence>
<keyword evidence="11 16" id="KW-0067">ATP-binding</keyword>
<comment type="caution">
    <text evidence="20">The sequence shown here is derived from an EMBL/GenBank/DDBJ whole genome shotgun (WGS) entry which is preliminary data.</text>
</comment>
<dbReference type="PIRSF" id="PIRSF000726">
    <property type="entry name" value="Asp_kin"/>
    <property type="match status" value="1"/>
</dbReference>
<reference evidence="20" key="1">
    <citation type="submission" date="2020-08" db="EMBL/GenBank/DDBJ databases">
        <authorList>
            <person name="Uke A."/>
            <person name="Chhe C."/>
            <person name="Baramee S."/>
            <person name="Kosugi A."/>
        </authorList>
    </citation>
    <scope>NUCLEOTIDE SEQUENCE</scope>
    <source>
        <strain evidence="20">DA-C8</strain>
    </source>
</reference>
<comment type="similarity">
    <text evidence="5 17">Belongs to the aspartokinase family.</text>
</comment>
<dbReference type="GO" id="GO:0004072">
    <property type="term" value="F:aspartate kinase activity"/>
    <property type="evidence" value="ECO:0007669"/>
    <property type="project" value="UniProtKB-EC"/>
</dbReference>
<dbReference type="CDD" id="cd04261">
    <property type="entry name" value="AAK_AKii-LysC-BS"/>
    <property type="match status" value="1"/>
</dbReference>
<dbReference type="SUPFAM" id="SSF53633">
    <property type="entry name" value="Carbamate kinase-like"/>
    <property type="match status" value="1"/>
</dbReference>
<evidence type="ECO:0000256" key="4">
    <source>
        <dbReference type="ARBA" id="ARBA00005139"/>
    </source>
</evidence>
<comment type="subunit">
    <text evidence="15">Tetramer consisting of 2 isoforms Alpha (catalytic and regulation) and of a homodimer of 2 isoforms Beta (regulation).</text>
</comment>
<dbReference type="Pfam" id="PF01842">
    <property type="entry name" value="ACT"/>
    <property type="match status" value="1"/>
</dbReference>